<accession>M5WQC4</accession>
<dbReference type="EMBL" id="CM007654">
    <property type="protein sequence ID" value="ONI10854.1"/>
    <property type="molecule type" value="Genomic_DNA"/>
</dbReference>
<reference evidence="1 2" key="1">
    <citation type="journal article" date="2013" name="Nat. Genet.">
        <title>The high-quality draft genome of peach (Prunus persica) identifies unique patterns of genetic diversity, domestication and genome evolution.</title>
        <authorList>
            <consortium name="International Peach Genome Initiative"/>
            <person name="Verde I."/>
            <person name="Abbott A.G."/>
            <person name="Scalabrin S."/>
            <person name="Jung S."/>
            <person name="Shu S."/>
            <person name="Marroni F."/>
            <person name="Zhebentyayeva T."/>
            <person name="Dettori M.T."/>
            <person name="Grimwood J."/>
            <person name="Cattonaro F."/>
            <person name="Zuccolo A."/>
            <person name="Rossini L."/>
            <person name="Jenkins J."/>
            <person name="Vendramin E."/>
            <person name="Meisel L.A."/>
            <person name="Decroocq V."/>
            <person name="Sosinski B."/>
            <person name="Prochnik S."/>
            <person name="Mitros T."/>
            <person name="Policriti A."/>
            <person name="Cipriani G."/>
            <person name="Dondini L."/>
            <person name="Ficklin S."/>
            <person name="Goodstein D.M."/>
            <person name="Xuan P."/>
            <person name="Del Fabbro C."/>
            <person name="Aramini V."/>
            <person name="Copetti D."/>
            <person name="Gonzalez S."/>
            <person name="Horner D.S."/>
            <person name="Falchi R."/>
            <person name="Lucas S."/>
            <person name="Mica E."/>
            <person name="Maldonado J."/>
            <person name="Lazzari B."/>
            <person name="Bielenberg D."/>
            <person name="Pirona R."/>
            <person name="Miculan M."/>
            <person name="Barakat A."/>
            <person name="Testolin R."/>
            <person name="Stella A."/>
            <person name="Tartarini S."/>
            <person name="Tonutti P."/>
            <person name="Arus P."/>
            <person name="Orellana A."/>
            <person name="Wells C."/>
            <person name="Main D."/>
            <person name="Vizzotto G."/>
            <person name="Silva H."/>
            <person name="Salamini F."/>
            <person name="Schmutz J."/>
            <person name="Morgante M."/>
            <person name="Rokhsar D.S."/>
        </authorList>
    </citation>
    <scope>NUCLEOTIDE SEQUENCE [LARGE SCALE GENOMIC DNA]</scope>
    <source>
        <strain evidence="2">cv. Nemared</strain>
    </source>
</reference>
<sequence length="76" mass="8828">MLGLCFSLPLFQVSFMPLMEMECKISFCKRKIASHCHRAYRVVNLDLRVHNSNLLQACLKHSNLLNTCLFMICTYS</sequence>
<keyword evidence="2" id="KW-1185">Reference proteome</keyword>
<name>M5WQC4_PRUPE</name>
<dbReference type="AlphaFoldDB" id="M5WQC4"/>
<dbReference type="Gramene" id="ONI10854">
    <property type="protein sequence ID" value="ONI10854"/>
    <property type="gene ID" value="PRUPE_4G072100"/>
</dbReference>
<dbReference type="Proteomes" id="UP000006882">
    <property type="component" value="Chromosome G4"/>
</dbReference>
<gene>
    <name evidence="1" type="ORF">PRUPE_4G072100</name>
</gene>
<dbReference type="HOGENOM" id="CLU_2659163_0_0_1"/>
<evidence type="ECO:0000313" key="1">
    <source>
        <dbReference type="EMBL" id="ONI10854.1"/>
    </source>
</evidence>
<proteinExistence type="predicted"/>
<protein>
    <submittedName>
        <fullName evidence="1">Uncharacterized protein</fullName>
    </submittedName>
</protein>
<evidence type="ECO:0000313" key="2">
    <source>
        <dbReference type="Proteomes" id="UP000006882"/>
    </source>
</evidence>
<organism evidence="1 2">
    <name type="scientific">Prunus persica</name>
    <name type="common">Peach</name>
    <name type="synonym">Amygdalus persica</name>
    <dbReference type="NCBI Taxonomy" id="3760"/>
    <lineage>
        <taxon>Eukaryota</taxon>
        <taxon>Viridiplantae</taxon>
        <taxon>Streptophyta</taxon>
        <taxon>Embryophyta</taxon>
        <taxon>Tracheophyta</taxon>
        <taxon>Spermatophyta</taxon>
        <taxon>Magnoliopsida</taxon>
        <taxon>eudicotyledons</taxon>
        <taxon>Gunneridae</taxon>
        <taxon>Pentapetalae</taxon>
        <taxon>rosids</taxon>
        <taxon>fabids</taxon>
        <taxon>Rosales</taxon>
        <taxon>Rosaceae</taxon>
        <taxon>Amygdaloideae</taxon>
        <taxon>Amygdaleae</taxon>
        <taxon>Prunus</taxon>
    </lineage>
</organism>